<reference evidence="2 3" key="1">
    <citation type="submission" date="2017-01" db="EMBL/GenBank/DDBJ databases">
        <title>Whole-Genome Shotgun Sequencing of Two beta-Proteobacterial Species in Search of the Bulgecin Biosynthetic Cluster.</title>
        <authorList>
            <person name="Horsman M.E."/>
            <person name="Marous D.R."/>
            <person name="Li R."/>
            <person name="Oliver R.A."/>
            <person name="Byun B."/>
            <person name="Emrich S.J."/>
            <person name="Boggess B."/>
            <person name="Townsend C.A."/>
            <person name="Mobashery S."/>
        </authorList>
    </citation>
    <scope>NUCLEOTIDE SEQUENCE [LARGE SCALE GENOMIC DNA]</scope>
    <source>
        <strain evidence="2 3">ATCC 31433</strain>
    </source>
</reference>
<dbReference type="RefSeq" id="WP_084908843.1">
    <property type="nucleotide sequence ID" value="NZ_CP020738.1"/>
</dbReference>
<sequence length="72" mass="7817">MSNTVDSGKPFGNLFSRLGGKAARVHDIDSARFGIEQIVRQGEGSVPETQPMIPDSPRGACNHYGQPRRTYG</sequence>
<proteinExistence type="predicted"/>
<accession>A0A2A4FLD4</accession>
<dbReference type="EMBL" id="MTZU01000021">
    <property type="protein sequence ID" value="PCE33159.1"/>
    <property type="molecule type" value="Genomic_DNA"/>
</dbReference>
<comment type="caution">
    <text evidence="2">The sequence shown here is derived from an EMBL/GenBank/DDBJ whole genome shotgun (WGS) entry which is preliminary data.</text>
</comment>
<name>A0A2A4FLD4_9BURK</name>
<protein>
    <submittedName>
        <fullName evidence="2">Uncharacterized protein</fullName>
    </submittedName>
</protein>
<dbReference type="AlphaFoldDB" id="A0A2A4FLD4"/>
<dbReference type="GeneID" id="69000784"/>
<evidence type="ECO:0000256" key="1">
    <source>
        <dbReference type="SAM" id="MobiDB-lite"/>
    </source>
</evidence>
<gene>
    <name evidence="2" type="ORF">BZL54_07365</name>
</gene>
<evidence type="ECO:0000313" key="2">
    <source>
        <dbReference type="EMBL" id="PCE33159.1"/>
    </source>
</evidence>
<organism evidence="2 3">
    <name type="scientific">Burkholderia ubonensis subsp. mesacidophila</name>
    <dbReference type="NCBI Taxonomy" id="265293"/>
    <lineage>
        <taxon>Bacteria</taxon>
        <taxon>Pseudomonadati</taxon>
        <taxon>Pseudomonadota</taxon>
        <taxon>Betaproteobacteria</taxon>
        <taxon>Burkholderiales</taxon>
        <taxon>Burkholderiaceae</taxon>
        <taxon>Burkholderia</taxon>
        <taxon>Burkholderia cepacia complex</taxon>
    </lineage>
</organism>
<evidence type="ECO:0000313" key="3">
    <source>
        <dbReference type="Proteomes" id="UP000217994"/>
    </source>
</evidence>
<dbReference type="Proteomes" id="UP000217994">
    <property type="component" value="Unassembled WGS sequence"/>
</dbReference>
<feature type="region of interest" description="Disordered" evidence="1">
    <location>
        <begin position="43"/>
        <end position="72"/>
    </location>
</feature>